<dbReference type="Proteomes" id="UP000237271">
    <property type="component" value="Unassembled WGS sequence"/>
</dbReference>
<proteinExistence type="inferred from homology"/>
<keyword evidence="3 5" id="KW-0964">Secreted</keyword>
<dbReference type="GO" id="GO:0043657">
    <property type="term" value="C:host cell"/>
    <property type="evidence" value="ECO:0007669"/>
    <property type="project" value="UniProtKB-SubCell"/>
</dbReference>
<evidence type="ECO:0000313" key="6">
    <source>
        <dbReference type="EMBL" id="POM78773.1"/>
    </source>
</evidence>
<dbReference type="EMBL" id="NCKW01001910">
    <property type="protein sequence ID" value="POM78773.1"/>
    <property type="molecule type" value="Genomic_DNA"/>
</dbReference>
<evidence type="ECO:0000256" key="4">
    <source>
        <dbReference type="ARBA" id="ARBA00022729"/>
    </source>
</evidence>
<dbReference type="AlphaFoldDB" id="A0A2P4YLV1"/>
<evidence type="ECO:0000256" key="2">
    <source>
        <dbReference type="ARBA" id="ARBA00010400"/>
    </source>
</evidence>
<dbReference type="OrthoDB" id="106052at2759"/>
<name>A0A2P4YLV1_9STRA</name>
<gene>
    <name evidence="6" type="ORF">PHPALM_3658</name>
</gene>
<evidence type="ECO:0000256" key="5">
    <source>
        <dbReference type="RuleBase" id="RU367124"/>
    </source>
</evidence>
<accession>A0A2P4YLV1</accession>
<feature type="chain" id="PRO_5044955322" description="RxLR effector protein" evidence="5">
    <location>
        <begin position="20"/>
        <end position="164"/>
    </location>
</feature>
<dbReference type="InterPro" id="IPR031825">
    <property type="entry name" value="RXLR"/>
</dbReference>
<comment type="similarity">
    <text evidence="2 5">Belongs to the RxLR effector family.</text>
</comment>
<keyword evidence="4 5" id="KW-0732">Signal</keyword>
<comment type="subcellular location">
    <subcellularLocation>
        <location evidence="1 5">Secreted</location>
    </subcellularLocation>
</comment>
<comment type="domain">
    <text evidence="5">The RxLR-dEER motif acts to carry the protein into the host cell cytoplasm through binding to cell surface phosphatidylinositol-3-phosphate.</text>
</comment>
<comment type="caution">
    <text evidence="6">The sequence shown here is derived from an EMBL/GenBank/DDBJ whole genome shotgun (WGS) entry which is preliminary data.</text>
</comment>
<dbReference type="GO" id="GO:0005576">
    <property type="term" value="C:extracellular region"/>
    <property type="evidence" value="ECO:0007669"/>
    <property type="project" value="UniProtKB-SubCell"/>
</dbReference>
<evidence type="ECO:0000256" key="1">
    <source>
        <dbReference type="ARBA" id="ARBA00004613"/>
    </source>
</evidence>
<feature type="signal peptide" evidence="5">
    <location>
        <begin position="1"/>
        <end position="19"/>
    </location>
</feature>
<organism evidence="6 7">
    <name type="scientific">Phytophthora palmivora</name>
    <dbReference type="NCBI Taxonomy" id="4796"/>
    <lineage>
        <taxon>Eukaryota</taxon>
        <taxon>Sar</taxon>
        <taxon>Stramenopiles</taxon>
        <taxon>Oomycota</taxon>
        <taxon>Peronosporomycetes</taxon>
        <taxon>Peronosporales</taxon>
        <taxon>Peronosporaceae</taxon>
        <taxon>Phytophthora</taxon>
    </lineage>
</organism>
<sequence length="164" mass="18272">MYKFITLLVLVTFVVAVGAASEKVEFKDTFFTSAWTRLLQNSIHTKRFLRAHKSVSDDEERAVSTSTVESLVKSTVSTEQLQAWLKRGDSTDFVFKALKLQKAGDNLLDSPHLTAWISYMKLFNKENPTKKASLIATLTAHYGDQGLAKIIEAGKQVKTSAKNS</sequence>
<comment type="function">
    <text evidence="5">Effector that suppresses plant defense responses during pathogen infection.</text>
</comment>
<evidence type="ECO:0000256" key="3">
    <source>
        <dbReference type="ARBA" id="ARBA00022525"/>
    </source>
</evidence>
<reference evidence="6 7" key="1">
    <citation type="journal article" date="2017" name="Genome Biol. Evol.">
        <title>Phytophthora megakarya and P. palmivora, closely related causal agents of cacao black pod rot, underwent increases in genome sizes and gene numbers by different mechanisms.</title>
        <authorList>
            <person name="Ali S.S."/>
            <person name="Shao J."/>
            <person name="Lary D.J."/>
            <person name="Kronmiller B."/>
            <person name="Shen D."/>
            <person name="Strem M.D."/>
            <person name="Amoako-Attah I."/>
            <person name="Akrofi A.Y."/>
            <person name="Begoude B.A."/>
            <person name="Ten Hoopen G.M."/>
            <person name="Coulibaly K."/>
            <person name="Kebe B.I."/>
            <person name="Melnick R.L."/>
            <person name="Guiltinan M.J."/>
            <person name="Tyler B.M."/>
            <person name="Meinhardt L.W."/>
            <person name="Bailey B.A."/>
        </authorList>
    </citation>
    <scope>NUCLEOTIDE SEQUENCE [LARGE SCALE GENOMIC DNA]</scope>
    <source>
        <strain evidence="7">sbr112.9</strain>
    </source>
</reference>
<keyword evidence="7" id="KW-1185">Reference proteome</keyword>
<protein>
    <recommendedName>
        <fullName evidence="5">RxLR effector protein</fullName>
    </recommendedName>
</protein>
<dbReference type="Pfam" id="PF16810">
    <property type="entry name" value="RXLR"/>
    <property type="match status" value="1"/>
</dbReference>
<evidence type="ECO:0000313" key="7">
    <source>
        <dbReference type="Proteomes" id="UP000237271"/>
    </source>
</evidence>